<evidence type="ECO:0000256" key="6">
    <source>
        <dbReference type="ARBA" id="ARBA00048348"/>
    </source>
</evidence>
<accession>A3ZLY1</accession>
<comment type="similarity">
    <text evidence="1">Belongs to the alpha-carbonic anhydrase family.</text>
</comment>
<dbReference type="eggNOG" id="COG3338">
    <property type="taxonomic scope" value="Bacteria"/>
</dbReference>
<comment type="caution">
    <text evidence="8">The sequence shown here is derived from an EMBL/GenBank/DDBJ whole genome shotgun (WGS) entry which is preliminary data.</text>
</comment>
<dbReference type="InterPro" id="IPR001148">
    <property type="entry name" value="CA_dom"/>
</dbReference>
<dbReference type="PANTHER" id="PTHR18952:SF265">
    <property type="entry name" value="CARBONIC ANHYDRASE"/>
    <property type="match status" value="1"/>
</dbReference>
<keyword evidence="5" id="KW-0456">Lyase</keyword>
<evidence type="ECO:0000256" key="5">
    <source>
        <dbReference type="ARBA" id="ARBA00023239"/>
    </source>
</evidence>
<evidence type="ECO:0000313" key="8">
    <source>
        <dbReference type="EMBL" id="EAQ82764.1"/>
    </source>
</evidence>
<evidence type="ECO:0000259" key="7">
    <source>
        <dbReference type="PROSITE" id="PS51144"/>
    </source>
</evidence>
<dbReference type="InterPro" id="IPR036398">
    <property type="entry name" value="CA_dom_sf"/>
</dbReference>
<dbReference type="RefSeq" id="WP_002655634.1">
    <property type="nucleotide sequence ID" value="NZ_CH672377.1"/>
</dbReference>
<keyword evidence="3" id="KW-0479">Metal-binding</keyword>
<name>A3ZLY1_9BACT</name>
<dbReference type="EC" id="4.2.1.1" evidence="2"/>
<dbReference type="SUPFAM" id="SSF51069">
    <property type="entry name" value="Carbonic anhydrase"/>
    <property type="match status" value="1"/>
</dbReference>
<dbReference type="HOGENOM" id="CLU_1207916_0_0_0"/>
<dbReference type="EMBL" id="AANZ01000001">
    <property type="protein sequence ID" value="EAQ82764.1"/>
    <property type="molecule type" value="Genomic_DNA"/>
</dbReference>
<evidence type="ECO:0000256" key="2">
    <source>
        <dbReference type="ARBA" id="ARBA00012925"/>
    </source>
</evidence>
<dbReference type="Proteomes" id="UP000004358">
    <property type="component" value="Unassembled WGS sequence"/>
</dbReference>
<dbReference type="GO" id="GO:0004089">
    <property type="term" value="F:carbonate dehydratase activity"/>
    <property type="evidence" value="ECO:0007669"/>
    <property type="project" value="UniProtKB-EC"/>
</dbReference>
<sequence>MSSQSPIKLKPESALQIANPQDLLTIRYPATQSFVGKFDGVESSHGNFELGGTKPKIVFRGRKYKLVKIHIHELSEHVVGGDSPSQFEVHFVHIPVHGEGSDPKVVLGVLYRESEEAERLCGDEAIIASLGDEEGCGTEKGDGKPTHSVTPARFFPRVCGSSEPDFDSWYYYEGSLTSYPYSEDVSWFVMKDEAVVHPDETRAFKRCSQQHARGLQPLERRLVLRSFGE</sequence>
<dbReference type="AlphaFoldDB" id="A3ZLY1"/>
<evidence type="ECO:0000256" key="4">
    <source>
        <dbReference type="ARBA" id="ARBA00022833"/>
    </source>
</evidence>
<dbReference type="PANTHER" id="PTHR18952">
    <property type="entry name" value="CARBONIC ANHYDRASE"/>
    <property type="match status" value="1"/>
</dbReference>
<gene>
    <name evidence="8" type="ORF">DSM3645_10202</name>
</gene>
<reference evidence="8 9" key="1">
    <citation type="submission" date="2006-02" db="EMBL/GenBank/DDBJ databases">
        <authorList>
            <person name="Amann R."/>
            <person name="Ferriera S."/>
            <person name="Johnson J."/>
            <person name="Kravitz S."/>
            <person name="Halpern A."/>
            <person name="Remington K."/>
            <person name="Beeson K."/>
            <person name="Tran B."/>
            <person name="Rogers Y.-H."/>
            <person name="Friedman R."/>
            <person name="Venter J.C."/>
        </authorList>
    </citation>
    <scope>NUCLEOTIDE SEQUENCE [LARGE SCALE GENOMIC DNA]</scope>
    <source>
        <strain evidence="8 9">DSM 3645</strain>
    </source>
</reference>
<proteinExistence type="inferred from homology"/>
<keyword evidence="4" id="KW-0862">Zinc</keyword>
<evidence type="ECO:0000256" key="3">
    <source>
        <dbReference type="ARBA" id="ARBA00022723"/>
    </source>
</evidence>
<dbReference type="InterPro" id="IPR023561">
    <property type="entry name" value="Carbonic_anhydrase_a-class"/>
</dbReference>
<comment type="catalytic activity">
    <reaction evidence="6">
        <text>hydrogencarbonate + H(+) = CO2 + H2O</text>
        <dbReference type="Rhea" id="RHEA:10748"/>
        <dbReference type="ChEBI" id="CHEBI:15377"/>
        <dbReference type="ChEBI" id="CHEBI:15378"/>
        <dbReference type="ChEBI" id="CHEBI:16526"/>
        <dbReference type="ChEBI" id="CHEBI:17544"/>
        <dbReference type="EC" id="4.2.1.1"/>
    </reaction>
</comment>
<dbReference type="STRING" id="314230.DSM3645_10202"/>
<evidence type="ECO:0000313" key="9">
    <source>
        <dbReference type="Proteomes" id="UP000004358"/>
    </source>
</evidence>
<dbReference type="SMART" id="SM01057">
    <property type="entry name" value="Carb_anhydrase"/>
    <property type="match status" value="1"/>
</dbReference>
<feature type="domain" description="Alpha-carbonic anhydrase" evidence="7">
    <location>
        <begin position="1"/>
        <end position="227"/>
    </location>
</feature>
<evidence type="ECO:0000256" key="1">
    <source>
        <dbReference type="ARBA" id="ARBA00010718"/>
    </source>
</evidence>
<dbReference type="PROSITE" id="PS51144">
    <property type="entry name" value="ALPHA_CA_2"/>
    <property type="match status" value="1"/>
</dbReference>
<dbReference type="Pfam" id="PF00194">
    <property type="entry name" value="Carb_anhydrase"/>
    <property type="match status" value="1"/>
</dbReference>
<organism evidence="8 9">
    <name type="scientific">Blastopirellula marina DSM 3645</name>
    <dbReference type="NCBI Taxonomy" id="314230"/>
    <lineage>
        <taxon>Bacteria</taxon>
        <taxon>Pseudomonadati</taxon>
        <taxon>Planctomycetota</taxon>
        <taxon>Planctomycetia</taxon>
        <taxon>Pirellulales</taxon>
        <taxon>Pirellulaceae</taxon>
        <taxon>Blastopirellula</taxon>
    </lineage>
</organism>
<dbReference type="GO" id="GO:0008270">
    <property type="term" value="F:zinc ion binding"/>
    <property type="evidence" value="ECO:0007669"/>
    <property type="project" value="InterPro"/>
</dbReference>
<protein>
    <recommendedName>
        <fullName evidence="2">carbonic anhydrase</fullName>
        <ecNumber evidence="2">4.2.1.1</ecNumber>
    </recommendedName>
</protein>
<dbReference type="Gene3D" id="3.10.200.10">
    <property type="entry name" value="Alpha carbonic anhydrase"/>
    <property type="match status" value="1"/>
</dbReference>